<dbReference type="STRING" id="1122198.SAMN02745729_10634"/>
<comment type="similarity">
    <text evidence="2 12">Belongs to the RNA methyltransferase RsmE family.</text>
</comment>
<feature type="domain" description="Ribosomal RNA small subunit methyltransferase E PUA-like" evidence="14">
    <location>
        <begin position="22"/>
        <end position="66"/>
    </location>
</feature>
<dbReference type="PIRSF" id="PIRSF015601">
    <property type="entry name" value="MTase_slr0722"/>
    <property type="match status" value="1"/>
</dbReference>
<dbReference type="Gene3D" id="2.40.240.20">
    <property type="entry name" value="Hypothetical PUA domain-like, domain 1"/>
    <property type="match status" value="1"/>
</dbReference>
<keyword evidence="16" id="KW-1185">Reference proteome</keyword>
<dbReference type="Pfam" id="PF04452">
    <property type="entry name" value="Methyltrans_RNA"/>
    <property type="match status" value="1"/>
</dbReference>
<evidence type="ECO:0000256" key="6">
    <source>
        <dbReference type="ARBA" id="ARBA00022552"/>
    </source>
</evidence>
<dbReference type="EMBL" id="FNRJ01000006">
    <property type="protein sequence ID" value="SEA70008.1"/>
    <property type="molecule type" value="Genomic_DNA"/>
</dbReference>
<feature type="domain" description="Ribosomal RNA small subunit methyltransferase E methyltransferase" evidence="13">
    <location>
        <begin position="75"/>
        <end position="235"/>
    </location>
</feature>
<dbReference type="GO" id="GO:0005737">
    <property type="term" value="C:cytoplasm"/>
    <property type="evidence" value="ECO:0007669"/>
    <property type="project" value="UniProtKB-SubCell"/>
</dbReference>
<dbReference type="PANTHER" id="PTHR30027">
    <property type="entry name" value="RIBOSOMAL RNA SMALL SUBUNIT METHYLTRANSFERASE E"/>
    <property type="match status" value="1"/>
</dbReference>
<dbReference type="Proteomes" id="UP000242469">
    <property type="component" value="Unassembled WGS sequence"/>
</dbReference>
<dbReference type="SUPFAM" id="SSF75217">
    <property type="entry name" value="alpha/beta knot"/>
    <property type="match status" value="1"/>
</dbReference>
<dbReference type="Gene3D" id="3.40.1280.10">
    <property type="match status" value="1"/>
</dbReference>
<evidence type="ECO:0000259" key="14">
    <source>
        <dbReference type="Pfam" id="PF20260"/>
    </source>
</evidence>
<dbReference type="OrthoDB" id="9815641at2"/>
<evidence type="ECO:0000256" key="3">
    <source>
        <dbReference type="ARBA" id="ARBA00012328"/>
    </source>
</evidence>
<organism evidence="15 16">
    <name type="scientific">Marinobacterium iners DSM 11526</name>
    <dbReference type="NCBI Taxonomy" id="1122198"/>
    <lineage>
        <taxon>Bacteria</taxon>
        <taxon>Pseudomonadati</taxon>
        <taxon>Pseudomonadota</taxon>
        <taxon>Gammaproteobacteria</taxon>
        <taxon>Oceanospirillales</taxon>
        <taxon>Oceanospirillaceae</taxon>
        <taxon>Marinobacterium</taxon>
    </lineage>
</organism>
<keyword evidence="6 12" id="KW-0698">rRNA processing</keyword>
<evidence type="ECO:0000256" key="12">
    <source>
        <dbReference type="PIRNR" id="PIRNR015601"/>
    </source>
</evidence>
<evidence type="ECO:0000256" key="4">
    <source>
        <dbReference type="ARBA" id="ARBA00013673"/>
    </source>
</evidence>
<dbReference type="InterPro" id="IPR046887">
    <property type="entry name" value="RsmE_PUA-like"/>
</dbReference>
<evidence type="ECO:0000256" key="2">
    <source>
        <dbReference type="ARBA" id="ARBA00005528"/>
    </source>
</evidence>
<dbReference type="SUPFAM" id="SSF88697">
    <property type="entry name" value="PUA domain-like"/>
    <property type="match status" value="1"/>
</dbReference>
<dbReference type="InterPro" id="IPR029028">
    <property type="entry name" value="Alpha/beta_knot_MTases"/>
</dbReference>
<keyword evidence="9 12" id="KW-0949">S-adenosyl-L-methionine</keyword>
<comment type="subcellular location">
    <subcellularLocation>
        <location evidence="1 12">Cytoplasm</location>
    </subcellularLocation>
</comment>
<name>A0A1H4DBT3_9GAMM</name>
<dbReference type="InterPro" id="IPR046886">
    <property type="entry name" value="RsmE_MTase_dom"/>
</dbReference>
<keyword evidence="5 12" id="KW-0963">Cytoplasm</keyword>
<keyword evidence="8 12" id="KW-0808">Transferase</keyword>
<keyword evidence="7 12" id="KW-0489">Methyltransferase</keyword>
<sequence>MRIPRVYEPQPLAPGLCIDLGDTTIQHVIRALRLREGDRICLFNGDGHEYPAVLTQVDKRSAQATLEPALTPTVESALQIHVGQTLSRGERMDYAVQKATEMGVSRITPLTSERCEVKLKAEREDKRLRHWQQVAISACEQSQRSRVPEIAEVSPLLDWIQTVEADLKLVLHHHTARPLQTMEAPGSVALLIGPEGGLTEAEVDAALAAGFEPVAFGPRVMRTETAPVAACAILQYLWGDLG</sequence>
<dbReference type="PANTHER" id="PTHR30027:SF3">
    <property type="entry name" value="16S RRNA (URACIL(1498)-N(3))-METHYLTRANSFERASE"/>
    <property type="match status" value="1"/>
</dbReference>
<dbReference type="InterPro" id="IPR029026">
    <property type="entry name" value="tRNA_m1G_MTases_N"/>
</dbReference>
<evidence type="ECO:0000256" key="8">
    <source>
        <dbReference type="ARBA" id="ARBA00022679"/>
    </source>
</evidence>
<dbReference type="Pfam" id="PF20260">
    <property type="entry name" value="PUA_4"/>
    <property type="match status" value="1"/>
</dbReference>
<dbReference type="GO" id="GO:0070475">
    <property type="term" value="P:rRNA base methylation"/>
    <property type="evidence" value="ECO:0007669"/>
    <property type="project" value="TreeGrafter"/>
</dbReference>
<dbReference type="AlphaFoldDB" id="A0A1H4DBT3"/>
<dbReference type="RefSeq" id="WP_091825903.1">
    <property type="nucleotide sequence ID" value="NZ_FNRJ01000006.1"/>
</dbReference>
<evidence type="ECO:0000256" key="5">
    <source>
        <dbReference type="ARBA" id="ARBA00022490"/>
    </source>
</evidence>
<comment type="catalytic activity">
    <reaction evidence="11 12">
        <text>uridine(1498) in 16S rRNA + S-adenosyl-L-methionine = N(3)-methyluridine(1498) in 16S rRNA + S-adenosyl-L-homocysteine + H(+)</text>
        <dbReference type="Rhea" id="RHEA:42920"/>
        <dbReference type="Rhea" id="RHEA-COMP:10283"/>
        <dbReference type="Rhea" id="RHEA-COMP:10284"/>
        <dbReference type="ChEBI" id="CHEBI:15378"/>
        <dbReference type="ChEBI" id="CHEBI:57856"/>
        <dbReference type="ChEBI" id="CHEBI:59789"/>
        <dbReference type="ChEBI" id="CHEBI:65315"/>
        <dbReference type="ChEBI" id="CHEBI:74502"/>
        <dbReference type="EC" id="2.1.1.193"/>
    </reaction>
</comment>
<evidence type="ECO:0000256" key="9">
    <source>
        <dbReference type="ARBA" id="ARBA00022691"/>
    </source>
</evidence>
<dbReference type="InterPro" id="IPR015947">
    <property type="entry name" value="PUA-like_sf"/>
</dbReference>
<evidence type="ECO:0000256" key="11">
    <source>
        <dbReference type="ARBA" id="ARBA00047944"/>
    </source>
</evidence>
<comment type="function">
    <text evidence="10 12">Specifically methylates the N3 position of the uracil ring of uridine 1498 (m3U1498) in 16S rRNA. Acts on the fully assembled 30S ribosomal subunit.</text>
</comment>
<accession>A0A1H4DBT3</accession>
<dbReference type="NCBIfam" id="TIGR00046">
    <property type="entry name" value="RsmE family RNA methyltransferase"/>
    <property type="match status" value="1"/>
</dbReference>
<evidence type="ECO:0000313" key="16">
    <source>
        <dbReference type="Proteomes" id="UP000242469"/>
    </source>
</evidence>
<dbReference type="CDD" id="cd18084">
    <property type="entry name" value="RsmE-like"/>
    <property type="match status" value="1"/>
</dbReference>
<evidence type="ECO:0000256" key="7">
    <source>
        <dbReference type="ARBA" id="ARBA00022603"/>
    </source>
</evidence>
<reference evidence="16" key="1">
    <citation type="submission" date="2016-10" db="EMBL/GenBank/DDBJ databases">
        <authorList>
            <person name="Varghese N."/>
            <person name="Submissions S."/>
        </authorList>
    </citation>
    <scope>NUCLEOTIDE SEQUENCE [LARGE SCALE GENOMIC DNA]</scope>
    <source>
        <strain evidence="16">DSM 11526</strain>
    </source>
</reference>
<evidence type="ECO:0000313" key="15">
    <source>
        <dbReference type="EMBL" id="SEA70008.1"/>
    </source>
</evidence>
<dbReference type="EC" id="2.1.1.193" evidence="3 12"/>
<evidence type="ECO:0000256" key="10">
    <source>
        <dbReference type="ARBA" id="ARBA00025699"/>
    </source>
</evidence>
<dbReference type="InterPro" id="IPR006700">
    <property type="entry name" value="RsmE"/>
</dbReference>
<protein>
    <recommendedName>
        <fullName evidence="4 12">Ribosomal RNA small subunit methyltransferase E</fullName>
        <ecNumber evidence="3 12">2.1.1.193</ecNumber>
    </recommendedName>
</protein>
<evidence type="ECO:0000259" key="13">
    <source>
        <dbReference type="Pfam" id="PF04452"/>
    </source>
</evidence>
<proteinExistence type="inferred from homology"/>
<dbReference type="GO" id="GO:0070042">
    <property type="term" value="F:rRNA (uridine-N3-)-methyltransferase activity"/>
    <property type="evidence" value="ECO:0007669"/>
    <property type="project" value="TreeGrafter"/>
</dbReference>
<gene>
    <name evidence="15" type="ORF">SAMN02745729_10634</name>
</gene>
<evidence type="ECO:0000256" key="1">
    <source>
        <dbReference type="ARBA" id="ARBA00004496"/>
    </source>
</evidence>
<dbReference type="NCBIfam" id="NF008692">
    <property type="entry name" value="PRK11713.1-5"/>
    <property type="match status" value="1"/>
</dbReference>